<dbReference type="Pfam" id="PF01607">
    <property type="entry name" value="CBM_14"/>
    <property type="match status" value="3"/>
</dbReference>
<comment type="caution">
    <text evidence="7">The sequence shown here is derived from an EMBL/GenBank/DDBJ whole genome shotgun (WGS) entry which is preliminary data.</text>
</comment>
<evidence type="ECO:0000313" key="12">
    <source>
        <dbReference type="Proteomes" id="UP000663866"/>
    </source>
</evidence>
<dbReference type="InterPro" id="IPR002557">
    <property type="entry name" value="Chitin-bd_dom"/>
</dbReference>
<evidence type="ECO:0000313" key="8">
    <source>
        <dbReference type="EMBL" id="CAF3839100.1"/>
    </source>
</evidence>
<organism evidence="7 11">
    <name type="scientific">Rotaria magnacalcarata</name>
    <dbReference type="NCBI Taxonomy" id="392030"/>
    <lineage>
        <taxon>Eukaryota</taxon>
        <taxon>Metazoa</taxon>
        <taxon>Spiralia</taxon>
        <taxon>Gnathifera</taxon>
        <taxon>Rotifera</taxon>
        <taxon>Eurotatoria</taxon>
        <taxon>Bdelloidea</taxon>
        <taxon>Philodinida</taxon>
        <taxon>Philodinidae</taxon>
        <taxon>Rotaria</taxon>
    </lineage>
</organism>
<gene>
    <name evidence="8" type="ORF">BYL167_LOCUS5169</name>
    <name evidence="10" type="ORF">OVN521_LOCUS7420</name>
    <name evidence="9" type="ORF">SMN809_LOCUS4012</name>
    <name evidence="7" type="ORF">UXM345_LOCUS2294</name>
</gene>
<dbReference type="InterPro" id="IPR051940">
    <property type="entry name" value="Chitin_bind-dev_reg"/>
</dbReference>
<evidence type="ECO:0000256" key="5">
    <source>
        <dbReference type="ARBA" id="ARBA00023180"/>
    </source>
</evidence>
<feature type="domain" description="Chitin-binding type-2" evidence="6">
    <location>
        <begin position="139"/>
        <end position="193"/>
    </location>
</feature>
<dbReference type="PANTHER" id="PTHR23301:SF106">
    <property type="entry name" value="CHITIN-BINDING TYPE-2 DOMAIN-CONTAINING PROTEIN-RELATED"/>
    <property type="match status" value="1"/>
</dbReference>
<dbReference type="Proteomes" id="UP000663866">
    <property type="component" value="Unassembled WGS sequence"/>
</dbReference>
<feature type="domain" description="Chitin-binding type-2" evidence="6">
    <location>
        <begin position="201"/>
        <end position="261"/>
    </location>
</feature>
<sequence length="339" mass="38515">MYFFLNIQKIITDTSGFICPKDGRWPHPADCEKFYTCNAGMGVEAWCGNGMTYDSQHQRCDLSRNIDCNNGERPKRILYSELQTEIVTEPIIISTTPSLSQNGIDANKDDKTTIGLTTPLSNKLVYGRMLSPIYGLIEHSPCLFQGNKPDQYNCQSYFICKDEVVTRVQCPDKHLFDEYLNSCNDYRKVFCGNRPIDIGSNDPCSGQPNGWYADYGNQCRSYYLCTEQRKARMDECPIGSRWNPHGLRCDDPRYIATPCGYRSNNNNNASLLESSTNDDVMTLWACEQPTKKNLENRKKQMNRLGTIAQTFLAFTTTYNEDIPSPSSIALLHIGETHTN</sequence>
<accession>A0A818YN63</accession>
<keyword evidence="4" id="KW-1015">Disulfide bond</keyword>
<evidence type="ECO:0000256" key="1">
    <source>
        <dbReference type="ARBA" id="ARBA00022669"/>
    </source>
</evidence>
<keyword evidence="2" id="KW-0732">Signal</keyword>
<dbReference type="SMART" id="SM00494">
    <property type="entry name" value="ChtBD2"/>
    <property type="match status" value="3"/>
</dbReference>
<dbReference type="SUPFAM" id="SSF57625">
    <property type="entry name" value="Invertebrate chitin-binding proteins"/>
    <property type="match status" value="3"/>
</dbReference>
<evidence type="ECO:0000313" key="9">
    <source>
        <dbReference type="EMBL" id="CAF3850948.1"/>
    </source>
</evidence>
<dbReference type="Proteomes" id="UP000663842">
    <property type="component" value="Unassembled WGS sequence"/>
</dbReference>
<feature type="domain" description="Chitin-binding type-2" evidence="6">
    <location>
        <begin position="16"/>
        <end position="70"/>
    </location>
</feature>
<dbReference type="GO" id="GO:0008061">
    <property type="term" value="F:chitin binding"/>
    <property type="evidence" value="ECO:0007669"/>
    <property type="project" value="UniProtKB-KW"/>
</dbReference>
<dbReference type="PROSITE" id="PS50940">
    <property type="entry name" value="CHIT_BIND_II"/>
    <property type="match status" value="3"/>
</dbReference>
<dbReference type="InterPro" id="IPR036508">
    <property type="entry name" value="Chitin-bd_dom_sf"/>
</dbReference>
<dbReference type="Gene3D" id="2.170.140.10">
    <property type="entry name" value="Chitin binding domain"/>
    <property type="match status" value="3"/>
</dbReference>
<dbReference type="AlphaFoldDB" id="A0A818YN63"/>
<protein>
    <recommendedName>
        <fullName evidence="6">Chitin-binding type-2 domain-containing protein</fullName>
    </recommendedName>
</protein>
<keyword evidence="5" id="KW-0325">Glycoprotein</keyword>
<keyword evidence="1" id="KW-0147">Chitin-binding</keyword>
<name>A0A818YN63_9BILA</name>
<dbReference type="EMBL" id="CAJOBF010000137">
    <property type="protein sequence ID" value="CAF3756220.1"/>
    <property type="molecule type" value="Genomic_DNA"/>
</dbReference>
<dbReference type="PANTHER" id="PTHR23301">
    <property type="entry name" value="CHITIN BINDING PERITROPHIN-A"/>
    <property type="match status" value="1"/>
</dbReference>
<evidence type="ECO:0000313" key="10">
    <source>
        <dbReference type="EMBL" id="CAF3861715.1"/>
    </source>
</evidence>
<dbReference type="EMBL" id="CAJOBG010000817">
    <property type="protein sequence ID" value="CAF3861715.1"/>
    <property type="molecule type" value="Genomic_DNA"/>
</dbReference>
<evidence type="ECO:0000256" key="2">
    <source>
        <dbReference type="ARBA" id="ARBA00022729"/>
    </source>
</evidence>
<keyword evidence="12" id="KW-1185">Reference proteome</keyword>
<reference evidence="7" key="1">
    <citation type="submission" date="2021-02" db="EMBL/GenBank/DDBJ databases">
        <authorList>
            <person name="Nowell W R."/>
        </authorList>
    </citation>
    <scope>NUCLEOTIDE SEQUENCE</scope>
</reference>
<keyword evidence="3" id="KW-0677">Repeat</keyword>
<dbReference type="Proteomes" id="UP000676336">
    <property type="component" value="Unassembled WGS sequence"/>
</dbReference>
<evidence type="ECO:0000313" key="7">
    <source>
        <dbReference type="EMBL" id="CAF3756220.1"/>
    </source>
</evidence>
<evidence type="ECO:0000259" key="6">
    <source>
        <dbReference type="PROSITE" id="PS50940"/>
    </source>
</evidence>
<proteinExistence type="predicted"/>
<dbReference type="Proteomes" id="UP000681967">
    <property type="component" value="Unassembled WGS sequence"/>
</dbReference>
<evidence type="ECO:0000256" key="3">
    <source>
        <dbReference type="ARBA" id="ARBA00022737"/>
    </source>
</evidence>
<evidence type="ECO:0000313" key="11">
    <source>
        <dbReference type="Proteomes" id="UP000663842"/>
    </source>
</evidence>
<dbReference type="EMBL" id="CAJOBI010000886">
    <property type="protein sequence ID" value="CAF3850948.1"/>
    <property type="molecule type" value="Genomic_DNA"/>
</dbReference>
<dbReference type="GO" id="GO:0005576">
    <property type="term" value="C:extracellular region"/>
    <property type="evidence" value="ECO:0007669"/>
    <property type="project" value="InterPro"/>
</dbReference>
<evidence type="ECO:0000256" key="4">
    <source>
        <dbReference type="ARBA" id="ARBA00023157"/>
    </source>
</evidence>
<dbReference type="EMBL" id="CAJOBH010001159">
    <property type="protein sequence ID" value="CAF3839100.1"/>
    <property type="molecule type" value="Genomic_DNA"/>
</dbReference>